<reference evidence="1 2" key="1">
    <citation type="submission" date="2019-11" db="EMBL/GenBank/DDBJ databases">
        <title>Using colonization assays and comparative genomics to discover symbiosis behaviors and factors in Vibrio fischeri.</title>
        <authorList>
            <person name="Bongrand C."/>
            <person name="Moriano-Gutierrez S."/>
            <person name="Arevalo P."/>
            <person name="Mcfall-Ngai M."/>
            <person name="Visick K."/>
            <person name="Polz M.F."/>
            <person name="Ruby E.G."/>
        </authorList>
    </citation>
    <scope>NUCLEOTIDE SEQUENCE [LARGE SCALE GENOMIC DNA]</scope>
    <source>
        <strain evidence="2">emors.3.2</strain>
    </source>
</reference>
<dbReference type="AlphaFoldDB" id="A0A6N3Z2U3"/>
<protein>
    <submittedName>
        <fullName evidence="1">Uncharacterized protein</fullName>
    </submittedName>
</protein>
<evidence type="ECO:0000313" key="2">
    <source>
        <dbReference type="Proteomes" id="UP000435323"/>
    </source>
</evidence>
<organism evidence="1 2">
    <name type="scientific">Aliivibrio fischeri</name>
    <name type="common">Vibrio fischeri</name>
    <dbReference type="NCBI Taxonomy" id="668"/>
    <lineage>
        <taxon>Bacteria</taxon>
        <taxon>Pseudomonadati</taxon>
        <taxon>Pseudomonadota</taxon>
        <taxon>Gammaproteobacteria</taxon>
        <taxon>Vibrionales</taxon>
        <taxon>Vibrionaceae</taxon>
        <taxon>Aliivibrio</taxon>
    </lineage>
</organism>
<dbReference type="Proteomes" id="UP000435323">
    <property type="component" value="Unassembled WGS sequence"/>
</dbReference>
<gene>
    <name evidence="1" type="ORF">GNP77_19700</name>
</gene>
<sequence length="267" mass="29851">MMAADTRVSFADENGRVVSWTDYKDYRKAIDVNGVLYGFAGLNDYYEELLEELNIGSNDIDVLDFLSQQAKKENHSFIVMRYETDFRIFGHLDNTLYDSTSTALNVEYHGIGSGANSRIYKKHRNNNSPLIPIRKIIETNEKAIKQATKNGASINKEHYATICAQAGGDNGTGGVINMTTAQKTNAIIQEQLTTLRSIGTEAASLGAVAVCSMDESFEKQKLDKLGVQASKNYQNVPNKDQQELHERMIKRMAERKAQSQKVVEARL</sequence>
<proteinExistence type="predicted"/>
<evidence type="ECO:0000313" key="1">
    <source>
        <dbReference type="EMBL" id="MUK47568.1"/>
    </source>
</evidence>
<dbReference type="RefSeq" id="WP_155658519.1">
    <property type="nucleotide sequence ID" value="NZ_WOBO01000053.1"/>
</dbReference>
<comment type="caution">
    <text evidence="1">The sequence shown here is derived from an EMBL/GenBank/DDBJ whole genome shotgun (WGS) entry which is preliminary data.</text>
</comment>
<dbReference type="EMBL" id="WOBO01000053">
    <property type="protein sequence ID" value="MUK47568.1"/>
    <property type="molecule type" value="Genomic_DNA"/>
</dbReference>
<name>A0A6N3Z2U3_ALIFS</name>
<accession>A0A6N3Z2U3</accession>